<keyword evidence="2" id="KW-1185">Reference proteome</keyword>
<comment type="caution">
    <text evidence="1">The sequence shown here is derived from an EMBL/GenBank/DDBJ whole genome shotgun (WGS) entry which is preliminary data.</text>
</comment>
<proteinExistence type="predicted"/>
<sequence>MLNVEVFPFSQVTPNTGTEFKTPNKLNLKQNQKNFNFAWGVAKTAL</sequence>
<protein>
    <submittedName>
        <fullName evidence="1">Uncharacterized protein</fullName>
    </submittedName>
</protein>
<dbReference type="EMBL" id="CBSY010000010">
    <property type="protein sequence ID" value="CDH18251.1"/>
    <property type="molecule type" value="Genomic_DNA"/>
</dbReference>
<dbReference type="RefSeq" id="WP_196243552.1">
    <property type="nucleotide sequence ID" value="NZ_CAWLZI010000103.1"/>
</dbReference>
<dbReference type="Proteomes" id="UP000028500">
    <property type="component" value="Unassembled WGS sequence"/>
</dbReference>
<reference evidence="1" key="1">
    <citation type="submission" date="2013-07" db="EMBL/GenBank/DDBJ databases">
        <title>Sub-species coevolution in mutualistic symbiosis.</title>
        <authorList>
            <person name="Murfin K."/>
            <person name="Klassen J."/>
            <person name="Lee M."/>
            <person name="Forst S."/>
            <person name="Stock P."/>
            <person name="Goodrich-Blair H."/>
        </authorList>
    </citation>
    <scope>NUCLEOTIDE SEQUENCE [LARGE SCALE GENOMIC DNA]</scope>
    <source>
        <strain evidence="1">Kraussei Quebec</strain>
    </source>
</reference>
<dbReference type="HOGENOM" id="CLU_3190721_0_0_6"/>
<evidence type="ECO:0000313" key="1">
    <source>
        <dbReference type="EMBL" id="CDH18251.1"/>
    </source>
</evidence>
<evidence type="ECO:0000313" key="2">
    <source>
        <dbReference type="Proteomes" id="UP000028500"/>
    </source>
</evidence>
<gene>
    <name evidence="1" type="ORF">XBKQ1_1070046</name>
</gene>
<dbReference type="AlphaFoldDB" id="A0A077PC64"/>
<organism evidence="1 2">
    <name type="scientific">Xenorhabdus bovienii str. kraussei Quebec</name>
    <dbReference type="NCBI Taxonomy" id="1398203"/>
    <lineage>
        <taxon>Bacteria</taxon>
        <taxon>Pseudomonadati</taxon>
        <taxon>Pseudomonadota</taxon>
        <taxon>Gammaproteobacteria</taxon>
        <taxon>Enterobacterales</taxon>
        <taxon>Morganellaceae</taxon>
        <taxon>Xenorhabdus</taxon>
    </lineage>
</organism>
<name>A0A077PC64_XENBV</name>
<accession>A0A077PC64</accession>